<gene>
    <name evidence="8" type="ORF">EGT51_08495</name>
</gene>
<keyword evidence="1" id="KW-0813">Transport</keyword>
<evidence type="ECO:0000256" key="2">
    <source>
        <dbReference type="ARBA" id="ARBA00022553"/>
    </source>
</evidence>
<dbReference type="InterPro" id="IPR013012">
    <property type="entry name" value="PTS_EIIB_3"/>
</dbReference>
<keyword evidence="9" id="KW-1185">Reference proteome</keyword>
<dbReference type="Gene3D" id="3.40.50.2300">
    <property type="match status" value="1"/>
</dbReference>
<keyword evidence="3" id="KW-0762">Sugar transport</keyword>
<dbReference type="OrthoDB" id="9808134at2"/>
<sequence length="106" mass="11338">MKNVLLLSGNENSSHLFLGEAKRTAETRQVPLNFKASVMADLTPELLAEQDLVLLAPQTASDADAAAMNTQVPTVDIPNDIYGWLNGQALVKFACQELGLSVVGAR</sequence>
<dbReference type="Proteomes" id="UP000297348">
    <property type="component" value="Unassembled WGS sequence"/>
</dbReference>
<evidence type="ECO:0000256" key="1">
    <source>
        <dbReference type="ARBA" id="ARBA00022448"/>
    </source>
</evidence>
<comment type="caution">
    <text evidence="6">Lacks conserved residue(s) required for the propagation of feature annotation.</text>
</comment>
<keyword evidence="5" id="KW-0598">Phosphotransferase system</keyword>
<evidence type="ECO:0000256" key="6">
    <source>
        <dbReference type="PROSITE-ProRule" id="PRU00423"/>
    </source>
</evidence>
<dbReference type="GO" id="GO:0009401">
    <property type="term" value="P:phosphoenolpyruvate-dependent sugar phosphotransferase system"/>
    <property type="evidence" value="ECO:0007669"/>
    <property type="project" value="UniProtKB-KW"/>
</dbReference>
<dbReference type="AlphaFoldDB" id="A0A4Z0JAN2"/>
<protein>
    <submittedName>
        <fullName evidence="8">Cellobiose PTS IIC subunit</fullName>
    </submittedName>
</protein>
<dbReference type="InterPro" id="IPR036095">
    <property type="entry name" value="PTS_EIIB-like_sf"/>
</dbReference>
<name>A0A4Z0JAN2_9LACO</name>
<dbReference type="PROSITE" id="PS51100">
    <property type="entry name" value="PTS_EIIB_TYPE_3"/>
    <property type="match status" value="1"/>
</dbReference>
<comment type="caution">
    <text evidence="8">The sequence shown here is derived from an EMBL/GenBank/DDBJ whole genome shotgun (WGS) entry which is preliminary data.</text>
</comment>
<dbReference type="EMBL" id="RKLX01000012">
    <property type="protein sequence ID" value="TGD18505.1"/>
    <property type="molecule type" value="Genomic_DNA"/>
</dbReference>
<dbReference type="GO" id="GO:0008982">
    <property type="term" value="F:protein-N(PI)-phosphohistidine-sugar phosphotransferase activity"/>
    <property type="evidence" value="ECO:0007669"/>
    <property type="project" value="InterPro"/>
</dbReference>
<accession>A0A4Z0JAN2</accession>
<evidence type="ECO:0000256" key="4">
    <source>
        <dbReference type="ARBA" id="ARBA00022679"/>
    </source>
</evidence>
<organism evidence="8 9">
    <name type="scientific">Levilactobacillus suantsaiihabitans</name>
    <dbReference type="NCBI Taxonomy" id="2487722"/>
    <lineage>
        <taxon>Bacteria</taxon>
        <taxon>Bacillati</taxon>
        <taxon>Bacillota</taxon>
        <taxon>Bacilli</taxon>
        <taxon>Lactobacillales</taxon>
        <taxon>Lactobacillaceae</taxon>
        <taxon>Levilactobacillus</taxon>
    </lineage>
</organism>
<evidence type="ECO:0000256" key="3">
    <source>
        <dbReference type="ARBA" id="ARBA00022597"/>
    </source>
</evidence>
<keyword evidence="2" id="KW-0597">Phosphoprotein</keyword>
<evidence type="ECO:0000259" key="7">
    <source>
        <dbReference type="PROSITE" id="PS51100"/>
    </source>
</evidence>
<keyword evidence="4" id="KW-0808">Transferase</keyword>
<dbReference type="RefSeq" id="WP_135368266.1">
    <property type="nucleotide sequence ID" value="NZ_RKLX01000012.1"/>
</dbReference>
<evidence type="ECO:0000313" key="8">
    <source>
        <dbReference type="EMBL" id="TGD18505.1"/>
    </source>
</evidence>
<reference evidence="8 9" key="1">
    <citation type="submission" date="2018-10" db="EMBL/GenBank/DDBJ databases">
        <title>Lactobacillus sp. R7 and Lactobacillus sp. R19 isolated from fermented mustard green product of Taiwan.</title>
        <authorList>
            <person name="Lin S.-T."/>
        </authorList>
    </citation>
    <scope>NUCLEOTIDE SEQUENCE [LARGE SCALE GENOMIC DNA]</scope>
    <source>
        <strain evidence="8 9">BCRC 81129</strain>
    </source>
</reference>
<proteinExistence type="predicted"/>
<evidence type="ECO:0000256" key="5">
    <source>
        <dbReference type="ARBA" id="ARBA00022683"/>
    </source>
</evidence>
<dbReference type="SUPFAM" id="SSF52794">
    <property type="entry name" value="PTS system IIB component-like"/>
    <property type="match status" value="1"/>
</dbReference>
<evidence type="ECO:0000313" key="9">
    <source>
        <dbReference type="Proteomes" id="UP000297348"/>
    </source>
</evidence>
<feature type="domain" description="PTS EIIB type-3" evidence="7">
    <location>
        <begin position="1"/>
        <end position="104"/>
    </location>
</feature>